<organism evidence="1 2">
    <name type="scientific">Mycobacterium colombiense</name>
    <dbReference type="NCBI Taxonomy" id="339268"/>
    <lineage>
        <taxon>Bacteria</taxon>
        <taxon>Bacillati</taxon>
        <taxon>Actinomycetota</taxon>
        <taxon>Actinomycetes</taxon>
        <taxon>Mycobacteriales</taxon>
        <taxon>Mycobacteriaceae</taxon>
        <taxon>Mycobacterium</taxon>
        <taxon>Mycobacterium avium complex (MAC)</taxon>
    </lineage>
</organism>
<evidence type="ECO:0000313" key="1">
    <source>
        <dbReference type="EMBL" id="RAV17520.1"/>
    </source>
</evidence>
<comment type="caution">
    <text evidence="1">The sequence shown here is derived from an EMBL/GenBank/DDBJ whole genome shotgun (WGS) entry which is preliminary data.</text>
</comment>
<sequence length="126" mass="13171">MILTTAGPAAAGINWQAVILTKMGLLVEPDIVIRNDPQTGFNLGLPPSIQMLPPQGMSLQLSSGIKMVFGTVGTAGFNVDAPISIGVNTIPKTALDVRIELGMSMEAVPITPGRQNNTAVQRASTF</sequence>
<dbReference type="Proteomes" id="UP000250915">
    <property type="component" value="Unassembled WGS sequence"/>
</dbReference>
<reference evidence="1 2" key="1">
    <citation type="submission" date="2018-06" db="EMBL/GenBank/DDBJ databases">
        <title>NTM in soil in Japan.</title>
        <authorList>
            <person name="Ohya K."/>
        </authorList>
    </citation>
    <scope>NUCLEOTIDE SEQUENCE [LARGE SCALE GENOMIC DNA]</scope>
    <source>
        <strain evidence="1 2">GF28</strain>
    </source>
</reference>
<accession>A0A329MCG1</accession>
<dbReference type="RefSeq" id="WP_112630658.1">
    <property type="nucleotide sequence ID" value="NZ_QMEV01000001.1"/>
</dbReference>
<protein>
    <submittedName>
        <fullName evidence="1">Uncharacterized protein</fullName>
    </submittedName>
</protein>
<proteinExistence type="predicted"/>
<dbReference type="AlphaFoldDB" id="A0A329MCG1"/>
<dbReference type="EMBL" id="QMEV01000001">
    <property type="protein sequence ID" value="RAV17520.1"/>
    <property type="molecule type" value="Genomic_DNA"/>
</dbReference>
<name>A0A329MCG1_9MYCO</name>
<gene>
    <name evidence="1" type="ORF">DQP57_00405</name>
</gene>
<evidence type="ECO:0000313" key="2">
    <source>
        <dbReference type="Proteomes" id="UP000250915"/>
    </source>
</evidence>